<dbReference type="GO" id="GO:0048487">
    <property type="term" value="F:beta-tubulin binding"/>
    <property type="evidence" value="ECO:0007669"/>
    <property type="project" value="TreeGrafter"/>
</dbReference>
<organism evidence="1 2">
    <name type="scientific">Brachionus calyciflorus</name>
    <dbReference type="NCBI Taxonomy" id="104777"/>
    <lineage>
        <taxon>Eukaryota</taxon>
        <taxon>Metazoa</taxon>
        <taxon>Spiralia</taxon>
        <taxon>Gnathifera</taxon>
        <taxon>Rotifera</taxon>
        <taxon>Eurotatoria</taxon>
        <taxon>Monogononta</taxon>
        <taxon>Pseudotrocha</taxon>
        <taxon>Ploima</taxon>
        <taxon>Brachionidae</taxon>
        <taxon>Brachionus</taxon>
    </lineage>
</organism>
<dbReference type="GO" id="GO:0005930">
    <property type="term" value="C:axoneme"/>
    <property type="evidence" value="ECO:0007669"/>
    <property type="project" value="TreeGrafter"/>
</dbReference>
<dbReference type="Proteomes" id="UP000663879">
    <property type="component" value="Unassembled WGS sequence"/>
</dbReference>
<reference evidence="1" key="1">
    <citation type="submission" date="2021-02" db="EMBL/GenBank/DDBJ databases">
        <authorList>
            <person name="Nowell W R."/>
        </authorList>
    </citation>
    <scope>NUCLEOTIDE SEQUENCE</scope>
    <source>
        <strain evidence="1">Ploen Becks lab</strain>
    </source>
</reference>
<evidence type="ECO:0000313" key="2">
    <source>
        <dbReference type="Proteomes" id="UP000663879"/>
    </source>
</evidence>
<dbReference type="PANTHER" id="PTHR20929">
    <property type="entry name" value="LUNG ADENOMA SUSCEPTIBILITY 1-RELATED"/>
    <property type="match status" value="1"/>
</dbReference>
<proteinExistence type="predicted"/>
<protein>
    <submittedName>
        <fullName evidence="1">Uncharacterized protein</fullName>
    </submittedName>
</protein>
<dbReference type="AlphaFoldDB" id="A0A813Q836"/>
<dbReference type="EMBL" id="CAJNOC010000453">
    <property type="protein sequence ID" value="CAF0763343.1"/>
    <property type="molecule type" value="Genomic_DNA"/>
</dbReference>
<comment type="caution">
    <text evidence="1">The sequence shown here is derived from an EMBL/GenBank/DDBJ whole genome shotgun (WGS) entry which is preliminary data.</text>
</comment>
<dbReference type="GO" id="GO:0008017">
    <property type="term" value="F:microtubule binding"/>
    <property type="evidence" value="ECO:0007669"/>
    <property type="project" value="TreeGrafter"/>
</dbReference>
<name>A0A813Q836_9BILA</name>
<evidence type="ECO:0000313" key="1">
    <source>
        <dbReference type="EMBL" id="CAF0763343.1"/>
    </source>
</evidence>
<dbReference type="InterPro" id="IPR023247">
    <property type="entry name" value="IC97/Dnai7-like"/>
</dbReference>
<sequence length="234" mass="27472">MFFKSDKLRLYVPIRKPSDEELNKDAKKSKQSLTNKPAKPEKLQHIDYEIQNPNLTFMKVIEPIANQWFDLRDFKRVLKSIGLNIFPEPDSEKFVTITSKDKKLEWLTYRNMALCSCLVSFAYSKWNAEIDVDDKIVMLYQTHTTDKEPNPDLYKCLISTTDVFYVIESNENSDELEQIPAPGTEEHSNMYHLCMEDLCKNDTDLVNNRIKEIDPLYYETCLKFLESVKILTFS</sequence>
<dbReference type="PANTHER" id="PTHR20929:SF11">
    <property type="entry name" value="DYNEIN AXONEMAL INTERMEDIATE CHAIN 7"/>
    <property type="match status" value="1"/>
</dbReference>
<accession>A0A813Q836</accession>
<gene>
    <name evidence="1" type="ORF">OXX778_LOCUS4552</name>
</gene>
<dbReference type="OrthoDB" id="297923at2759"/>
<keyword evidence="2" id="KW-1185">Reference proteome</keyword>